<sequence>MHDLPRIILRLAFWLAAACSVLAQPAQARPTGAYSQEPHPHRVNADWMRGLSDDRYLNEISIPGTHNSMSRHGGSMAATQAMSLDAQLYAGVRAFDIRLRLVRDHLHAYHGPVRQYATLRQILRVLRRFLCDHPGEVVLLRVRQEGPPVWSTVLPNMAMTMETAAYRDVIQIASHTVPRLGAVRGRILLFPENLYFELHDVSDAWYLRTNWDLYEKWEIVRRALDNARGHRAFDPARPWGPVTYLSGAGGVFPYFVASGQTSARQHANRLATGLTSPAFQHVYPDFPRVNCFIGICTIAFEGINYLALSYLRAWQPRYVGIVMADFPGPSLIREIIAINRRAPPPARQVKSRGWPAGRPPATDPPPRRPCLRD</sequence>
<protein>
    <recommendedName>
        <fullName evidence="3">1-phosphatidylinositol phosphodiesterase</fullName>
        <ecNumber evidence="2">4.6.1.13</ecNumber>
    </recommendedName>
    <alternativeName>
        <fullName evidence="4">Phosphatidylinositol diacylglycerol-lyase</fullName>
    </alternativeName>
    <alternativeName>
        <fullName evidence="5">Phosphatidylinositol-specific phospholipase C</fullName>
    </alternativeName>
</protein>
<evidence type="ECO:0000256" key="6">
    <source>
        <dbReference type="SAM" id="MobiDB-lite"/>
    </source>
</evidence>
<dbReference type="InterPro" id="IPR000909">
    <property type="entry name" value="PLipase_C_PInositol-sp_X_dom"/>
</dbReference>
<proteinExistence type="predicted"/>
<dbReference type="EMBL" id="QGGT01000010">
    <property type="protein sequence ID" value="PWK31286.1"/>
    <property type="molecule type" value="Genomic_DNA"/>
</dbReference>
<evidence type="ECO:0000259" key="8">
    <source>
        <dbReference type="SMART" id="SM00148"/>
    </source>
</evidence>
<organism evidence="9 10">
    <name type="scientific">Cupriavidus plantarum</name>
    <dbReference type="NCBI Taxonomy" id="942865"/>
    <lineage>
        <taxon>Bacteria</taxon>
        <taxon>Pseudomonadati</taxon>
        <taxon>Pseudomonadota</taxon>
        <taxon>Betaproteobacteria</taxon>
        <taxon>Burkholderiales</taxon>
        <taxon>Burkholderiaceae</taxon>
        <taxon>Cupriavidus</taxon>
    </lineage>
</organism>
<keyword evidence="10" id="KW-1185">Reference proteome</keyword>
<evidence type="ECO:0000256" key="4">
    <source>
        <dbReference type="ARBA" id="ARBA00030474"/>
    </source>
</evidence>
<feature type="chain" id="PRO_5016269814" description="1-phosphatidylinositol phosphodiesterase" evidence="7">
    <location>
        <begin position="24"/>
        <end position="373"/>
    </location>
</feature>
<evidence type="ECO:0000313" key="10">
    <source>
        <dbReference type="Proteomes" id="UP000245754"/>
    </source>
</evidence>
<evidence type="ECO:0000256" key="2">
    <source>
        <dbReference type="ARBA" id="ARBA00012581"/>
    </source>
</evidence>
<name>A0A316EIN3_9BURK</name>
<feature type="signal peptide" evidence="7">
    <location>
        <begin position="1"/>
        <end position="23"/>
    </location>
</feature>
<evidence type="ECO:0000256" key="5">
    <source>
        <dbReference type="ARBA" id="ARBA00030782"/>
    </source>
</evidence>
<dbReference type="RefSeq" id="WP_109585493.1">
    <property type="nucleotide sequence ID" value="NZ_QGGT01000010.1"/>
</dbReference>
<dbReference type="Pfam" id="PF00388">
    <property type="entry name" value="PI-PLC-X"/>
    <property type="match status" value="1"/>
</dbReference>
<evidence type="ECO:0000256" key="7">
    <source>
        <dbReference type="SAM" id="SignalP"/>
    </source>
</evidence>
<accession>A0A316EIN3</accession>
<comment type="catalytic activity">
    <reaction evidence="1">
        <text>a 1,2-diacyl-sn-glycero-3-phospho-(1D-myo-inositol) = 1D-myo-inositol 1,2-cyclic phosphate + a 1,2-diacyl-sn-glycerol</text>
        <dbReference type="Rhea" id="RHEA:17093"/>
        <dbReference type="ChEBI" id="CHEBI:17815"/>
        <dbReference type="ChEBI" id="CHEBI:57880"/>
        <dbReference type="ChEBI" id="CHEBI:58484"/>
        <dbReference type="EC" id="4.6.1.13"/>
    </reaction>
</comment>
<dbReference type="Gene3D" id="3.20.20.190">
    <property type="entry name" value="Phosphatidylinositol (PI) phosphodiesterase"/>
    <property type="match status" value="1"/>
</dbReference>
<dbReference type="InterPro" id="IPR017946">
    <property type="entry name" value="PLC-like_Pdiesterase_TIM-brl"/>
</dbReference>
<evidence type="ECO:0000313" key="9">
    <source>
        <dbReference type="EMBL" id="PWK31286.1"/>
    </source>
</evidence>
<evidence type="ECO:0000256" key="1">
    <source>
        <dbReference type="ARBA" id="ARBA00001316"/>
    </source>
</evidence>
<dbReference type="GO" id="GO:0006629">
    <property type="term" value="P:lipid metabolic process"/>
    <property type="evidence" value="ECO:0007669"/>
    <property type="project" value="InterPro"/>
</dbReference>
<dbReference type="SMART" id="SM00148">
    <property type="entry name" value="PLCXc"/>
    <property type="match status" value="1"/>
</dbReference>
<dbReference type="GO" id="GO:0008081">
    <property type="term" value="F:phosphoric diester hydrolase activity"/>
    <property type="evidence" value="ECO:0007669"/>
    <property type="project" value="InterPro"/>
</dbReference>
<feature type="region of interest" description="Disordered" evidence="6">
    <location>
        <begin position="343"/>
        <end position="373"/>
    </location>
</feature>
<dbReference type="InterPro" id="IPR051057">
    <property type="entry name" value="PI-PLC_domain"/>
</dbReference>
<keyword evidence="7" id="KW-0732">Signal</keyword>
<dbReference type="Proteomes" id="UP000245754">
    <property type="component" value="Unassembled WGS sequence"/>
</dbReference>
<dbReference type="EC" id="4.6.1.13" evidence="2"/>
<dbReference type="PANTHER" id="PTHR13593:SF113">
    <property type="entry name" value="SI:DKEY-266F7.9"/>
    <property type="match status" value="1"/>
</dbReference>
<feature type="compositionally biased region" description="Pro residues" evidence="6">
    <location>
        <begin position="357"/>
        <end position="373"/>
    </location>
</feature>
<evidence type="ECO:0000256" key="3">
    <source>
        <dbReference type="ARBA" id="ARBA00019758"/>
    </source>
</evidence>
<reference evidence="9 10" key="1">
    <citation type="submission" date="2018-05" db="EMBL/GenBank/DDBJ databases">
        <title>Genomic Encyclopedia of Type Strains, Phase IV (KMG-V): Genome sequencing to study the core and pangenomes of soil and plant-associated prokaryotes.</title>
        <authorList>
            <person name="Whitman W."/>
        </authorList>
    </citation>
    <scope>NUCLEOTIDE SEQUENCE [LARGE SCALE GENOMIC DNA]</scope>
    <source>
        <strain evidence="9 10">SLV-132</strain>
    </source>
</reference>
<dbReference type="SUPFAM" id="SSF51695">
    <property type="entry name" value="PLC-like phosphodiesterases"/>
    <property type="match status" value="1"/>
</dbReference>
<feature type="domain" description="Phosphatidylinositol-specific phospholipase C X" evidence="8">
    <location>
        <begin position="52"/>
        <end position="192"/>
    </location>
</feature>
<comment type="caution">
    <text evidence="9">The sequence shown here is derived from an EMBL/GenBank/DDBJ whole genome shotgun (WGS) entry which is preliminary data.</text>
</comment>
<dbReference type="PANTHER" id="PTHR13593">
    <property type="match status" value="1"/>
</dbReference>
<dbReference type="AlphaFoldDB" id="A0A316EIN3"/>
<dbReference type="PROSITE" id="PS50007">
    <property type="entry name" value="PIPLC_X_DOMAIN"/>
    <property type="match status" value="1"/>
</dbReference>
<dbReference type="GO" id="GO:0004436">
    <property type="term" value="F:phosphatidylinositol diacylglycerol-lyase activity"/>
    <property type="evidence" value="ECO:0007669"/>
    <property type="project" value="UniProtKB-EC"/>
</dbReference>
<gene>
    <name evidence="9" type="ORF">C7419_11024</name>
</gene>